<dbReference type="Proteomes" id="UP001434883">
    <property type="component" value="Unassembled WGS sequence"/>
</dbReference>
<evidence type="ECO:0000313" key="6">
    <source>
        <dbReference type="Proteomes" id="UP001434883"/>
    </source>
</evidence>
<gene>
    <name evidence="5" type="ORF">XENOCAPTIV_008491</name>
</gene>
<proteinExistence type="predicted"/>
<feature type="compositionally biased region" description="Polar residues" evidence="1">
    <location>
        <begin position="147"/>
        <end position="172"/>
    </location>
</feature>
<evidence type="ECO:0000256" key="3">
    <source>
        <dbReference type="SAM" id="SignalP"/>
    </source>
</evidence>
<evidence type="ECO:0000259" key="4">
    <source>
        <dbReference type="Pfam" id="PF16212"/>
    </source>
</evidence>
<feature type="signal peptide" evidence="3">
    <location>
        <begin position="1"/>
        <end position="19"/>
    </location>
</feature>
<feature type="region of interest" description="Disordered" evidence="1">
    <location>
        <begin position="130"/>
        <end position="185"/>
    </location>
</feature>
<feature type="domain" description="P-type ATPase C-terminal" evidence="4">
    <location>
        <begin position="2"/>
        <end position="64"/>
    </location>
</feature>
<reference evidence="5 6" key="1">
    <citation type="submission" date="2021-06" db="EMBL/GenBank/DDBJ databases">
        <authorList>
            <person name="Palmer J.M."/>
        </authorList>
    </citation>
    <scope>NUCLEOTIDE SEQUENCE [LARGE SCALE GENOMIC DNA]</scope>
    <source>
        <strain evidence="5 6">XC_2019</strain>
        <tissue evidence="5">Muscle</tissue>
    </source>
</reference>
<evidence type="ECO:0000256" key="1">
    <source>
        <dbReference type="SAM" id="MobiDB-lite"/>
    </source>
</evidence>
<keyword evidence="2" id="KW-1133">Transmembrane helix</keyword>
<organism evidence="5 6">
    <name type="scientific">Xenoophorus captivus</name>
    <dbReference type="NCBI Taxonomy" id="1517983"/>
    <lineage>
        <taxon>Eukaryota</taxon>
        <taxon>Metazoa</taxon>
        <taxon>Chordata</taxon>
        <taxon>Craniata</taxon>
        <taxon>Vertebrata</taxon>
        <taxon>Euteleostomi</taxon>
        <taxon>Actinopterygii</taxon>
        <taxon>Neopterygii</taxon>
        <taxon>Teleostei</taxon>
        <taxon>Neoteleostei</taxon>
        <taxon>Acanthomorphata</taxon>
        <taxon>Ovalentaria</taxon>
        <taxon>Atherinomorphae</taxon>
        <taxon>Cyprinodontiformes</taxon>
        <taxon>Goodeidae</taxon>
        <taxon>Xenoophorus</taxon>
    </lineage>
</organism>
<keyword evidence="3" id="KW-0732">Signal</keyword>
<keyword evidence="6" id="KW-1185">Reference proteome</keyword>
<keyword evidence="2" id="KW-0472">Membrane</keyword>
<feature type="transmembrane region" description="Helical" evidence="2">
    <location>
        <begin position="71"/>
        <end position="92"/>
    </location>
</feature>
<feature type="transmembrane region" description="Helical" evidence="2">
    <location>
        <begin position="45"/>
        <end position="64"/>
    </location>
</feature>
<dbReference type="InterPro" id="IPR032630">
    <property type="entry name" value="P_typ_ATPase_c"/>
</dbReference>
<feature type="chain" id="PRO_5045059450" description="P-type ATPase C-terminal domain-containing protein" evidence="3">
    <location>
        <begin position="20"/>
        <end position="290"/>
    </location>
</feature>
<protein>
    <recommendedName>
        <fullName evidence="4">P-type ATPase C-terminal domain-containing protein</fullName>
    </recommendedName>
</protein>
<comment type="caution">
    <text evidence="5">The sequence shown here is derived from an EMBL/GenBank/DDBJ whole genome shotgun (WGS) entry which is preliminary data.</text>
</comment>
<evidence type="ECO:0000313" key="5">
    <source>
        <dbReference type="EMBL" id="MEQ2192208.1"/>
    </source>
</evidence>
<dbReference type="EMBL" id="JAHRIN010001996">
    <property type="protein sequence ID" value="MEQ2192208.1"/>
    <property type="molecule type" value="Genomic_DNA"/>
</dbReference>
<evidence type="ECO:0000256" key="2">
    <source>
        <dbReference type="SAM" id="Phobius"/>
    </source>
</evidence>
<feature type="compositionally biased region" description="Low complexity" evidence="1">
    <location>
        <begin position="132"/>
        <end position="143"/>
    </location>
</feature>
<dbReference type="Pfam" id="PF16212">
    <property type="entry name" value="PhoLip_ATPase_C"/>
    <property type="match status" value="1"/>
</dbReference>
<keyword evidence="2" id="KW-0812">Transmembrane</keyword>
<name>A0ABV0Q9N9_9TELE</name>
<sequence length="290" mass="32052">MNWLSIAFSVALFFIVALCYNASCPTCYSPSNPYWTMQRLLQDPLFYLLCTITPVAALLPRWFVYSKSLALIIGVVLKYVLMSGFVFSSRYFCRSCQGTLFPSPVQVGRQLDKLPSDTRKNILSLSRVKMGSSLSPESPFLSLNKPKGSQNKQSSLLQTNKDRGQNSPSVASHSEKHPSDIYPLAPSEQDISSYARNSSRLYCEPKPPSTKDSDCLNETLQPSDLSLSSWIASTPLVTQTGSIHLNLPPDGASQCVKYTRSSEEGLCSDHVVQPAHRTVHVAEQALYTAL</sequence>
<accession>A0ABV0Q9N9</accession>